<reference evidence="3" key="1">
    <citation type="journal article" date="2013" name="Genome Announc.">
        <title>Draft Genome Sequence of D-Branched-Chain Amino Acid Producer Lactobacillus otakiensis JCM 15040T, Isolated from a Traditional Japanese Pickle.</title>
        <authorList>
            <person name="Doi K."/>
            <person name="Mori K."/>
            <person name="Mutaguchi Y."/>
            <person name="Tashiro K."/>
            <person name="Fujino Y."/>
            <person name="Ohmori T."/>
            <person name="Kuhara S."/>
            <person name="Ohshima T."/>
        </authorList>
    </citation>
    <scope>NUCLEOTIDE SEQUENCE [LARGE SCALE GENOMIC DNA]</scope>
    <source>
        <strain evidence="3">JCM 15040</strain>
    </source>
</reference>
<proteinExistence type="predicted"/>
<dbReference type="GeneID" id="301047593"/>
<feature type="region of interest" description="Disordered" evidence="1">
    <location>
        <begin position="67"/>
        <end position="94"/>
    </location>
</feature>
<gene>
    <name evidence="2" type="ORF">LOT_0933</name>
</gene>
<protein>
    <recommendedName>
        <fullName evidence="4">SpoVT-AbrB domain-containing protein</fullName>
    </recommendedName>
</protein>
<accession>S4PPD3</accession>
<evidence type="ECO:0000313" key="3">
    <source>
        <dbReference type="Proteomes" id="UP000016361"/>
    </source>
</evidence>
<dbReference type="EMBL" id="BASH01000002">
    <property type="protein sequence ID" value="GAD16395.1"/>
    <property type="molecule type" value="Genomic_DNA"/>
</dbReference>
<dbReference type="RefSeq" id="WP_020280848.1">
    <property type="nucleotide sequence ID" value="NZ_AZED01000011.1"/>
</dbReference>
<evidence type="ECO:0000256" key="1">
    <source>
        <dbReference type="SAM" id="MobiDB-lite"/>
    </source>
</evidence>
<feature type="compositionally biased region" description="Basic and acidic residues" evidence="1">
    <location>
        <begin position="75"/>
        <end position="94"/>
    </location>
</feature>
<keyword evidence="3" id="KW-1185">Reference proteome</keyword>
<dbReference type="AlphaFoldDB" id="S4PPD3"/>
<evidence type="ECO:0008006" key="4">
    <source>
        <dbReference type="Google" id="ProtNLM"/>
    </source>
</evidence>
<dbReference type="OrthoDB" id="9795766at2"/>
<evidence type="ECO:0000313" key="2">
    <source>
        <dbReference type="EMBL" id="GAD16395.1"/>
    </source>
</evidence>
<organism evidence="2 3">
    <name type="scientific">Lentilactobacillus otakiensis DSM 19908 = JCM 15040</name>
    <dbReference type="NCBI Taxonomy" id="1423780"/>
    <lineage>
        <taxon>Bacteria</taxon>
        <taxon>Bacillati</taxon>
        <taxon>Bacillota</taxon>
        <taxon>Bacilli</taxon>
        <taxon>Lactobacillales</taxon>
        <taxon>Lactobacillaceae</taxon>
        <taxon>Lentilactobacillus</taxon>
    </lineage>
</organism>
<dbReference type="STRING" id="1423780.FD05_GL000307"/>
<sequence length="94" mass="10564">MVNEISETKITKWGNGHGAFLSKKALAAGNLTEGTKIRVITVHHNGRDILALEPEDKPTLAEKYANYTGTPETYKQPEDLKDWSQKRPTGKEIW</sequence>
<dbReference type="Gene3D" id="2.10.260.10">
    <property type="match status" value="1"/>
</dbReference>
<dbReference type="PATRIC" id="fig|1423780.4.peg.309"/>
<dbReference type="eggNOG" id="ENOG5030BRS">
    <property type="taxonomic scope" value="Bacteria"/>
</dbReference>
<comment type="caution">
    <text evidence="2">The sequence shown here is derived from an EMBL/GenBank/DDBJ whole genome shotgun (WGS) entry which is preliminary data.</text>
</comment>
<name>S4PPD3_9LACO</name>
<dbReference type="Proteomes" id="UP000016361">
    <property type="component" value="Unassembled WGS sequence"/>
</dbReference>